<evidence type="ECO:0000259" key="3">
    <source>
        <dbReference type="Pfam" id="PF10223"/>
    </source>
</evidence>
<comment type="similarity">
    <text evidence="1">Belongs to the menorin family.</text>
</comment>
<protein>
    <recommendedName>
        <fullName evidence="3">Menorin-like domain-containing protein</fullName>
    </recommendedName>
</protein>
<dbReference type="AlphaFoldDB" id="A0AAV1Z6Z8"/>
<keyword evidence="5" id="KW-1185">Reference proteome</keyword>
<keyword evidence="2" id="KW-0472">Membrane</keyword>
<comment type="caution">
    <text evidence="4">The sequence shown here is derived from an EMBL/GenBank/DDBJ whole genome shotgun (WGS) entry which is preliminary data.</text>
</comment>
<evidence type="ECO:0000256" key="2">
    <source>
        <dbReference type="SAM" id="Phobius"/>
    </source>
</evidence>
<organism evidence="4 5">
    <name type="scientific">Larinioides sclopetarius</name>
    <dbReference type="NCBI Taxonomy" id="280406"/>
    <lineage>
        <taxon>Eukaryota</taxon>
        <taxon>Metazoa</taxon>
        <taxon>Ecdysozoa</taxon>
        <taxon>Arthropoda</taxon>
        <taxon>Chelicerata</taxon>
        <taxon>Arachnida</taxon>
        <taxon>Araneae</taxon>
        <taxon>Araneomorphae</taxon>
        <taxon>Entelegynae</taxon>
        <taxon>Araneoidea</taxon>
        <taxon>Araneidae</taxon>
        <taxon>Larinioides</taxon>
    </lineage>
</organism>
<dbReference type="EMBL" id="CAXIEN010000027">
    <property type="protein sequence ID" value="CAL1267286.1"/>
    <property type="molecule type" value="Genomic_DNA"/>
</dbReference>
<evidence type="ECO:0000313" key="5">
    <source>
        <dbReference type="Proteomes" id="UP001497382"/>
    </source>
</evidence>
<name>A0AAV1Z6Z8_9ARAC</name>
<dbReference type="Proteomes" id="UP001497382">
    <property type="component" value="Unassembled WGS sequence"/>
</dbReference>
<keyword evidence="2" id="KW-1133">Transmembrane helix</keyword>
<feature type="domain" description="Menorin-like" evidence="3">
    <location>
        <begin position="39"/>
        <end position="285"/>
    </location>
</feature>
<dbReference type="PANTHER" id="PTHR21184:SF6">
    <property type="entry name" value="CONSERVED PLASMA MEMBRANE PROTEIN"/>
    <property type="match status" value="1"/>
</dbReference>
<evidence type="ECO:0000313" key="4">
    <source>
        <dbReference type="EMBL" id="CAL1267286.1"/>
    </source>
</evidence>
<accession>A0AAV1Z6Z8</accession>
<keyword evidence="2" id="KW-0812">Transmembrane</keyword>
<evidence type="ECO:0000256" key="1">
    <source>
        <dbReference type="ARBA" id="ARBA00044953"/>
    </source>
</evidence>
<dbReference type="InterPro" id="IPR019356">
    <property type="entry name" value="Menorin_dom"/>
</dbReference>
<feature type="transmembrane region" description="Helical" evidence="2">
    <location>
        <begin position="517"/>
        <end position="534"/>
    </location>
</feature>
<gene>
    <name evidence="4" type="ORF">LARSCL_LOCUS3579</name>
</gene>
<dbReference type="GO" id="GO:0005615">
    <property type="term" value="C:extracellular space"/>
    <property type="evidence" value="ECO:0007669"/>
    <property type="project" value="TreeGrafter"/>
</dbReference>
<reference evidence="4 5" key="1">
    <citation type="submission" date="2024-04" db="EMBL/GenBank/DDBJ databases">
        <authorList>
            <person name="Rising A."/>
            <person name="Reimegard J."/>
            <person name="Sonavane S."/>
            <person name="Akerstrom W."/>
            <person name="Nylinder S."/>
            <person name="Hedman E."/>
            <person name="Kallberg Y."/>
        </authorList>
    </citation>
    <scope>NUCLEOTIDE SEQUENCE [LARGE SCALE GENOMIC DNA]</scope>
</reference>
<sequence>MGYRVFTRSLFWGCMLYNIFGSTSLLKAMGNSKIIQPSDASQVTWAHAVNSREELETELAGPADFLEADVSMGLLTGNEFGTLVPIMAHPPDTSSDISLEMWIDTVIHHNTGKGVKLDFKSLDSVEPSLGILQSRNEKLNFSLWLNADILYGPIHASITPVKDDIFLLLCHQYFPKAVHSVGWTTNWYPSLPQDEWQYEWMHVRKMADVIRCFGYENNYPSFTFPVRGIFVPRSIRQLQWLLGVVPESSLTVWSARDDPLEMADLKLIRQSFPHDKVFYDIPEHLQNALSEVRNTISYVTRTAFDFNADQWMTFTHGEGPQCTSYSYISNNTIVFGKSLSTAVLLKKMLHVNDDNTLKVEGRIKFFKDYERKTSSYPGNHELKIVVVDVSLLSKNSTGESLDLTESDADVLWSAINASKLYSFRQTFNNNCHMFQLDTDNARSFQAWNISCHEMNADKPFDEIVKSGVQVVPYRKRLVLPAVPFMIGFVSTGEDHVVIHDFKLSDGKDMQVSSGSPMLELSLGVLTFIFALYVFHKITN</sequence>
<dbReference type="Pfam" id="PF10223">
    <property type="entry name" value="Menorin_N"/>
    <property type="match status" value="1"/>
</dbReference>
<proteinExistence type="inferred from homology"/>
<dbReference type="PANTHER" id="PTHR21184">
    <property type="entry name" value="MENORIN (DENDRITIC BRANCHING PROTEIN)"/>
    <property type="match status" value="1"/>
</dbReference>